<dbReference type="PANTHER" id="PTHR28004">
    <property type="entry name" value="ZGC:162816-RELATED"/>
    <property type="match status" value="1"/>
</dbReference>
<keyword evidence="5" id="KW-1185">Reference proteome</keyword>
<dbReference type="InterPro" id="IPR029066">
    <property type="entry name" value="PLP-binding_barrel"/>
</dbReference>
<dbReference type="OrthoDB" id="9772497at2"/>
<dbReference type="InterPro" id="IPR042208">
    <property type="entry name" value="D-ser_dehydrat-like_sf"/>
</dbReference>
<evidence type="ECO:0000256" key="1">
    <source>
        <dbReference type="ARBA" id="ARBA00005323"/>
    </source>
</evidence>
<dbReference type="InterPro" id="IPR001608">
    <property type="entry name" value="Ala_racemase_N"/>
</dbReference>
<evidence type="ECO:0000256" key="2">
    <source>
        <dbReference type="ARBA" id="ARBA00023239"/>
    </source>
</evidence>
<dbReference type="Pfam" id="PF01168">
    <property type="entry name" value="Ala_racemase_N"/>
    <property type="match status" value="1"/>
</dbReference>
<comment type="similarity">
    <text evidence="1">Belongs to the DSD1 family.</text>
</comment>
<dbReference type="PANTHER" id="PTHR28004:SF2">
    <property type="entry name" value="D-SERINE DEHYDRATASE"/>
    <property type="match status" value="1"/>
</dbReference>
<dbReference type="SMART" id="SM01119">
    <property type="entry name" value="D-ser_dehydrat"/>
    <property type="match status" value="1"/>
</dbReference>
<dbReference type="AlphaFoldDB" id="A0A4R2L3J2"/>
<evidence type="ECO:0000259" key="3">
    <source>
        <dbReference type="SMART" id="SM01119"/>
    </source>
</evidence>
<dbReference type="SUPFAM" id="SSF51419">
    <property type="entry name" value="PLP-binding barrel"/>
    <property type="match status" value="1"/>
</dbReference>
<evidence type="ECO:0000313" key="4">
    <source>
        <dbReference type="EMBL" id="TCO78376.1"/>
    </source>
</evidence>
<proteinExistence type="inferred from homology"/>
<dbReference type="GO" id="GO:0036088">
    <property type="term" value="P:D-serine catabolic process"/>
    <property type="evidence" value="ECO:0007669"/>
    <property type="project" value="TreeGrafter"/>
</dbReference>
<sequence length="387" mass="41915">MTHPGTDTRSLSDLTTPCLLLDLQRMRKNIDRLASHMASLSGTLRPHVKTNKCIQVTQEIIAAGQVNGITVSTLQEAEYFFAHGCSDILYAVGIVPAKLPAVADLTRRGCHLKIVLDSVEIAEAVVADAEKRQVTHRVMIELDSDGHRSGVRFDDDRLLDIARIIADSPDCELVGVMTHAGESYHCRDAQSLLALARQERDTSIAAAERIRAAGIACPVVSIGSTPTALAIDHLNGVTEVRAGVYVFFDLVMAGIGVCDTSEIALSVLVSVSGHQKERNLTITDGGWMALSRDRGTRGQAVDYGYGAVLDSESRPVEDLVVSGASQEHGMISRRASVSPLPYEQLPLGGLLRILPNHACATAAQFDEFVVVDDNNRVIDRWSRTRGW</sequence>
<organism evidence="4 5">
    <name type="scientific">Chromatocurvus halotolerans</name>
    <dbReference type="NCBI Taxonomy" id="1132028"/>
    <lineage>
        <taxon>Bacteria</taxon>
        <taxon>Pseudomonadati</taxon>
        <taxon>Pseudomonadota</taxon>
        <taxon>Gammaproteobacteria</taxon>
        <taxon>Cellvibrionales</taxon>
        <taxon>Halieaceae</taxon>
        <taxon>Chromatocurvus</taxon>
    </lineage>
</organism>
<dbReference type="RefSeq" id="WP_117316461.1">
    <property type="nucleotide sequence ID" value="NZ_QQSW01000006.1"/>
</dbReference>
<dbReference type="Gene3D" id="3.20.20.10">
    <property type="entry name" value="Alanine racemase"/>
    <property type="match status" value="1"/>
</dbReference>
<evidence type="ECO:0000313" key="5">
    <source>
        <dbReference type="Proteomes" id="UP000294980"/>
    </source>
</evidence>
<reference evidence="4 5" key="1">
    <citation type="submission" date="2019-03" db="EMBL/GenBank/DDBJ databases">
        <title>Genomic Encyclopedia of Type Strains, Phase IV (KMG-IV): sequencing the most valuable type-strain genomes for metagenomic binning, comparative biology and taxonomic classification.</title>
        <authorList>
            <person name="Goeker M."/>
        </authorList>
    </citation>
    <scope>NUCLEOTIDE SEQUENCE [LARGE SCALE GENOMIC DNA]</scope>
    <source>
        <strain evidence="4 5">DSM 23344</strain>
    </source>
</reference>
<keyword evidence="2" id="KW-0456">Lyase</keyword>
<gene>
    <name evidence="4" type="ORF">EV688_101192</name>
</gene>
<feature type="domain" description="D-serine dehydratase-like" evidence="3">
    <location>
        <begin position="264"/>
        <end position="372"/>
    </location>
</feature>
<dbReference type="EMBL" id="SLWX01000001">
    <property type="protein sequence ID" value="TCO78376.1"/>
    <property type="molecule type" value="Genomic_DNA"/>
</dbReference>
<name>A0A4R2L3J2_9GAMM</name>
<dbReference type="InterPro" id="IPR051466">
    <property type="entry name" value="D-amino_acid_metab_enzyme"/>
</dbReference>
<dbReference type="InterPro" id="IPR026956">
    <property type="entry name" value="D-ser_dehydrat-like_dom"/>
</dbReference>
<comment type="caution">
    <text evidence="4">The sequence shown here is derived from an EMBL/GenBank/DDBJ whole genome shotgun (WGS) entry which is preliminary data.</text>
</comment>
<dbReference type="GO" id="GO:0008721">
    <property type="term" value="F:D-serine ammonia-lyase activity"/>
    <property type="evidence" value="ECO:0007669"/>
    <property type="project" value="TreeGrafter"/>
</dbReference>
<protein>
    <submittedName>
        <fullName evidence="4">D-serine deaminase-like pyridoxal phosphate-dependent protein</fullName>
    </submittedName>
</protein>
<accession>A0A4R2L3J2</accession>
<dbReference type="Gene3D" id="2.40.37.20">
    <property type="entry name" value="D-serine dehydratase-like domain"/>
    <property type="match status" value="1"/>
</dbReference>
<dbReference type="Proteomes" id="UP000294980">
    <property type="component" value="Unassembled WGS sequence"/>
</dbReference>
<dbReference type="Pfam" id="PF14031">
    <property type="entry name" value="D-ser_dehydrat"/>
    <property type="match status" value="1"/>
</dbReference>